<dbReference type="EnsemblProtists" id="PYU1_T007461">
    <property type="protein sequence ID" value="PYU1_T007461"/>
    <property type="gene ID" value="PYU1_G007445"/>
</dbReference>
<protein>
    <submittedName>
        <fullName evidence="1">Uncharacterized protein</fullName>
    </submittedName>
</protein>
<name>K3WR67_GLOUD</name>
<proteinExistence type="predicted"/>
<evidence type="ECO:0000313" key="2">
    <source>
        <dbReference type="Proteomes" id="UP000019132"/>
    </source>
</evidence>
<reference evidence="2" key="2">
    <citation type="submission" date="2010-04" db="EMBL/GenBank/DDBJ databases">
        <authorList>
            <person name="Buell R."/>
            <person name="Hamilton J."/>
            <person name="Hostetler J."/>
        </authorList>
    </citation>
    <scope>NUCLEOTIDE SEQUENCE [LARGE SCALE GENOMIC DNA]</scope>
    <source>
        <strain evidence="2">DAOM:BR144</strain>
    </source>
</reference>
<dbReference type="VEuPathDB" id="FungiDB:PYU1_G007445"/>
<dbReference type="HOGENOM" id="CLU_1067928_0_0_1"/>
<organism evidence="1 2">
    <name type="scientific">Globisporangium ultimum (strain ATCC 200006 / CBS 805.95 / DAOM BR144)</name>
    <name type="common">Pythium ultimum</name>
    <dbReference type="NCBI Taxonomy" id="431595"/>
    <lineage>
        <taxon>Eukaryota</taxon>
        <taxon>Sar</taxon>
        <taxon>Stramenopiles</taxon>
        <taxon>Oomycota</taxon>
        <taxon>Peronosporomycetes</taxon>
        <taxon>Pythiales</taxon>
        <taxon>Pythiaceae</taxon>
        <taxon>Globisporangium</taxon>
    </lineage>
</organism>
<keyword evidence="2" id="KW-1185">Reference proteome</keyword>
<dbReference type="EMBL" id="GL376585">
    <property type="status" value="NOT_ANNOTATED_CDS"/>
    <property type="molecule type" value="Genomic_DNA"/>
</dbReference>
<reference evidence="2" key="1">
    <citation type="journal article" date="2010" name="Genome Biol.">
        <title>Genome sequence of the necrotrophic plant pathogen Pythium ultimum reveals original pathogenicity mechanisms and effector repertoire.</title>
        <authorList>
            <person name="Levesque C.A."/>
            <person name="Brouwer H."/>
            <person name="Cano L."/>
            <person name="Hamilton J.P."/>
            <person name="Holt C."/>
            <person name="Huitema E."/>
            <person name="Raffaele S."/>
            <person name="Robideau G.P."/>
            <person name="Thines M."/>
            <person name="Win J."/>
            <person name="Zerillo M.M."/>
            <person name="Beakes G.W."/>
            <person name="Boore J.L."/>
            <person name="Busam D."/>
            <person name="Dumas B."/>
            <person name="Ferriera S."/>
            <person name="Fuerstenberg S.I."/>
            <person name="Gachon C.M."/>
            <person name="Gaulin E."/>
            <person name="Govers F."/>
            <person name="Grenville-Briggs L."/>
            <person name="Horner N."/>
            <person name="Hostetler J."/>
            <person name="Jiang R.H."/>
            <person name="Johnson J."/>
            <person name="Krajaejun T."/>
            <person name="Lin H."/>
            <person name="Meijer H.J."/>
            <person name="Moore B."/>
            <person name="Morris P."/>
            <person name="Phuntmart V."/>
            <person name="Puiu D."/>
            <person name="Shetty J."/>
            <person name="Stajich J.E."/>
            <person name="Tripathy S."/>
            <person name="Wawra S."/>
            <person name="van West P."/>
            <person name="Whitty B.R."/>
            <person name="Coutinho P.M."/>
            <person name="Henrissat B."/>
            <person name="Martin F."/>
            <person name="Thomas P.D."/>
            <person name="Tyler B.M."/>
            <person name="De Vries R.P."/>
            <person name="Kamoun S."/>
            <person name="Yandell M."/>
            <person name="Tisserat N."/>
            <person name="Buell C.R."/>
        </authorList>
    </citation>
    <scope>NUCLEOTIDE SEQUENCE</scope>
    <source>
        <strain evidence="2">DAOM:BR144</strain>
    </source>
</reference>
<dbReference type="AlphaFoldDB" id="K3WR67"/>
<dbReference type="InParanoid" id="K3WR67"/>
<evidence type="ECO:0000313" key="1">
    <source>
        <dbReference type="EnsemblProtists" id="PYU1_T007461"/>
    </source>
</evidence>
<dbReference type="Proteomes" id="UP000019132">
    <property type="component" value="Unassembled WGS sequence"/>
</dbReference>
<accession>K3WR67</accession>
<reference evidence="1" key="3">
    <citation type="submission" date="2015-02" db="UniProtKB">
        <authorList>
            <consortium name="EnsemblProtists"/>
        </authorList>
    </citation>
    <scope>IDENTIFICATION</scope>
    <source>
        <strain evidence="1">DAOM BR144</strain>
    </source>
</reference>
<sequence length="261" mass="28403">MTTSPSAATVTARQLRLARAWRERLRADSATSGGHLKVARRCDRPAASITLDAPHCADLFVKSNGVVDAARLVPRLGELLRLVHLATAPHVDPLVLNALWDDDALCAMGPSLCARCDEVDRRRVTPTVTLSIARGWQDGSTVTLSIARGWQDVWRSGVGIIHDAIYVWQEVTASAEFVQLQDALGSSTSDRPPVQLNLLLGLFEDDGDMVVRDLQTLVAHADSGQFRLARILPLMRAAQTKSPHYAPLHTAILDSGILTRP</sequence>